<dbReference type="SUPFAM" id="SSF48452">
    <property type="entry name" value="TPR-like"/>
    <property type="match status" value="2"/>
</dbReference>
<dbReference type="GO" id="GO:0005737">
    <property type="term" value="C:cytoplasm"/>
    <property type="evidence" value="ECO:0007669"/>
    <property type="project" value="TreeGrafter"/>
</dbReference>
<sequence>MSFTEEHCRRLRALVQDCLAKHLYTSAVFYADKLVTLSGSDPSDVYMLAQAYFVSKQFRRAIVLLKAESLLEKDQRFRYLAARCLAESKEWDECLQVLGDGEVDEYVESSRQEPTSPGCEVSLYSAICLLRGRVFEALENAPRAIKWYQTALKHDPFCYEAFQALVERHLLSNKDEQKLVLSLKFSEADSWLQLLYSCKCKKYDQTDSFEAKLEDLERNPHSESMIPSSPSPLQPSARMNEIAQGEHRQVNPSVPEAVDLDLDIVEATPGWGLTENVDVLTCKAEWLYYRGAYDEAHQISQEVLDRDPYASDCIPIYLASCLELNKRNELFLRAHKLTKESPESALSWYAIGVYYMCTEQFENARRYFGRANSIDRWFAPAWVGFGNAFAAQDESDQAMAAYRTAYRCFPGLHLPLIYMGMEYMRMNNLNLAQRMFMNALDLCPTDPLVCNELGVFAYRSGDYSEAVAWLRRAQDLVPGGRATAGQKLSDEQVCPNSS</sequence>
<keyword evidence="5 7" id="KW-0802">TPR repeat</keyword>
<evidence type="ECO:0000256" key="4">
    <source>
        <dbReference type="ARBA" id="ARBA00022786"/>
    </source>
</evidence>
<dbReference type="InterPro" id="IPR019734">
    <property type="entry name" value="TPR_rpt"/>
</dbReference>
<dbReference type="Pfam" id="PF12895">
    <property type="entry name" value="ANAPC3"/>
    <property type="match status" value="1"/>
</dbReference>
<reference evidence="8" key="1">
    <citation type="submission" date="2020-12" db="EMBL/GenBank/DDBJ databases">
        <authorList>
            <person name="Iha C."/>
        </authorList>
    </citation>
    <scope>NUCLEOTIDE SEQUENCE</scope>
</reference>
<evidence type="ECO:0000256" key="6">
    <source>
        <dbReference type="ARBA" id="ARBA00023306"/>
    </source>
</evidence>
<keyword evidence="1" id="KW-0132">Cell division</keyword>
<evidence type="ECO:0000256" key="3">
    <source>
        <dbReference type="ARBA" id="ARBA00022776"/>
    </source>
</evidence>
<dbReference type="Gene3D" id="1.25.40.10">
    <property type="entry name" value="Tetratricopeptide repeat domain"/>
    <property type="match status" value="2"/>
</dbReference>
<dbReference type="Proteomes" id="UP000708148">
    <property type="component" value="Unassembled WGS sequence"/>
</dbReference>
<dbReference type="SMART" id="SM00028">
    <property type="entry name" value="TPR"/>
    <property type="match status" value="5"/>
</dbReference>
<dbReference type="InterPro" id="IPR011990">
    <property type="entry name" value="TPR-like_helical_dom_sf"/>
</dbReference>
<keyword evidence="4" id="KW-0833">Ubl conjugation pathway</keyword>
<evidence type="ECO:0008006" key="10">
    <source>
        <dbReference type="Google" id="ProtNLM"/>
    </source>
</evidence>
<dbReference type="GO" id="GO:0016567">
    <property type="term" value="P:protein ubiquitination"/>
    <property type="evidence" value="ECO:0007669"/>
    <property type="project" value="TreeGrafter"/>
</dbReference>
<organism evidence="8 9">
    <name type="scientific">Ostreobium quekettii</name>
    <dbReference type="NCBI Taxonomy" id="121088"/>
    <lineage>
        <taxon>Eukaryota</taxon>
        <taxon>Viridiplantae</taxon>
        <taxon>Chlorophyta</taxon>
        <taxon>core chlorophytes</taxon>
        <taxon>Ulvophyceae</taxon>
        <taxon>TCBD clade</taxon>
        <taxon>Bryopsidales</taxon>
        <taxon>Ostreobineae</taxon>
        <taxon>Ostreobiaceae</taxon>
        <taxon>Ostreobium</taxon>
    </lineage>
</organism>
<keyword evidence="2" id="KW-0677">Repeat</keyword>
<dbReference type="GO" id="GO:0031145">
    <property type="term" value="P:anaphase-promoting complex-dependent catabolic process"/>
    <property type="evidence" value="ECO:0007669"/>
    <property type="project" value="TreeGrafter"/>
</dbReference>
<gene>
    <name evidence="8" type="ORF">OSTQU699_LOCUS10657</name>
</gene>
<dbReference type="GO" id="GO:0051301">
    <property type="term" value="P:cell division"/>
    <property type="evidence" value="ECO:0007669"/>
    <property type="project" value="UniProtKB-KW"/>
</dbReference>
<dbReference type="AlphaFoldDB" id="A0A8S1JCK4"/>
<dbReference type="EMBL" id="CAJHUC010003078">
    <property type="protein sequence ID" value="CAD7705302.1"/>
    <property type="molecule type" value="Genomic_DNA"/>
</dbReference>
<name>A0A8S1JCK4_9CHLO</name>
<keyword evidence="9" id="KW-1185">Reference proteome</keyword>
<evidence type="ECO:0000313" key="9">
    <source>
        <dbReference type="Proteomes" id="UP000708148"/>
    </source>
</evidence>
<evidence type="ECO:0000313" key="8">
    <source>
        <dbReference type="EMBL" id="CAD7705302.1"/>
    </source>
</evidence>
<dbReference type="GO" id="GO:0005680">
    <property type="term" value="C:anaphase-promoting complex"/>
    <property type="evidence" value="ECO:0007669"/>
    <property type="project" value="TreeGrafter"/>
</dbReference>
<feature type="repeat" description="TPR" evidence="7">
    <location>
        <begin position="413"/>
        <end position="446"/>
    </location>
</feature>
<proteinExistence type="predicted"/>
<dbReference type="PANTHER" id="PTHR12558:SF9">
    <property type="entry name" value="CELL DIVISION CYCLE PROTEIN 16 HOMOLOG"/>
    <property type="match status" value="1"/>
</dbReference>
<keyword evidence="3" id="KW-0498">Mitosis</keyword>
<comment type="caution">
    <text evidence="8">The sequence shown here is derived from an EMBL/GenBank/DDBJ whole genome shotgun (WGS) entry which is preliminary data.</text>
</comment>
<evidence type="ECO:0000256" key="2">
    <source>
        <dbReference type="ARBA" id="ARBA00022737"/>
    </source>
</evidence>
<dbReference type="Pfam" id="PF13432">
    <property type="entry name" value="TPR_16"/>
    <property type="match status" value="1"/>
</dbReference>
<dbReference type="GO" id="GO:0045842">
    <property type="term" value="P:positive regulation of mitotic metaphase/anaphase transition"/>
    <property type="evidence" value="ECO:0007669"/>
    <property type="project" value="TreeGrafter"/>
</dbReference>
<evidence type="ECO:0000256" key="5">
    <source>
        <dbReference type="ARBA" id="ARBA00022803"/>
    </source>
</evidence>
<evidence type="ECO:0000256" key="1">
    <source>
        <dbReference type="ARBA" id="ARBA00022618"/>
    </source>
</evidence>
<dbReference type="PANTHER" id="PTHR12558">
    <property type="entry name" value="CELL DIVISION CYCLE 16,23,27"/>
    <property type="match status" value="1"/>
</dbReference>
<accession>A0A8S1JCK4</accession>
<dbReference type="OrthoDB" id="10006270at2759"/>
<keyword evidence="6" id="KW-0131">Cell cycle</keyword>
<dbReference type="PROSITE" id="PS50005">
    <property type="entry name" value="TPR"/>
    <property type="match status" value="1"/>
</dbReference>
<protein>
    <recommendedName>
        <fullName evidence="10">Anaphase-promoting complex subunit 6</fullName>
    </recommendedName>
</protein>
<evidence type="ECO:0000256" key="7">
    <source>
        <dbReference type="PROSITE-ProRule" id="PRU00339"/>
    </source>
</evidence>